<reference evidence="7 8" key="1">
    <citation type="submission" date="2018-06" db="EMBL/GenBank/DDBJ databases">
        <title>Genomic Encyclopedia of Archaeal and Bacterial Type Strains, Phase II (KMG-II): from individual species to whole genera.</title>
        <authorList>
            <person name="Goeker M."/>
        </authorList>
    </citation>
    <scope>NUCLEOTIDE SEQUENCE [LARGE SCALE GENOMIC DNA]</scope>
    <source>
        <strain evidence="7 8">DSM 14825</strain>
    </source>
</reference>
<keyword evidence="5 6" id="KW-0472">Membrane</keyword>
<evidence type="ECO:0000256" key="1">
    <source>
        <dbReference type="ARBA" id="ARBA00004651"/>
    </source>
</evidence>
<organism evidence="7 8">
    <name type="scientific">Pedobacter cryoconitis</name>
    <dbReference type="NCBI Taxonomy" id="188932"/>
    <lineage>
        <taxon>Bacteria</taxon>
        <taxon>Pseudomonadati</taxon>
        <taxon>Bacteroidota</taxon>
        <taxon>Sphingobacteriia</taxon>
        <taxon>Sphingobacteriales</taxon>
        <taxon>Sphingobacteriaceae</taxon>
        <taxon>Pedobacter</taxon>
    </lineage>
</organism>
<evidence type="ECO:0000256" key="3">
    <source>
        <dbReference type="ARBA" id="ARBA00022692"/>
    </source>
</evidence>
<dbReference type="PANTHER" id="PTHR30250">
    <property type="entry name" value="PST FAMILY PREDICTED COLANIC ACID TRANSPORTER"/>
    <property type="match status" value="1"/>
</dbReference>
<evidence type="ECO:0000256" key="5">
    <source>
        <dbReference type="ARBA" id="ARBA00023136"/>
    </source>
</evidence>
<evidence type="ECO:0008006" key="9">
    <source>
        <dbReference type="Google" id="ProtNLM"/>
    </source>
</evidence>
<keyword evidence="4 6" id="KW-1133">Transmembrane helix</keyword>
<evidence type="ECO:0000313" key="8">
    <source>
        <dbReference type="Proteomes" id="UP000249754"/>
    </source>
</evidence>
<dbReference type="InterPro" id="IPR050833">
    <property type="entry name" value="Poly_Biosynth_Transport"/>
</dbReference>
<sequence length="407" mass="46571">MKGYFQRYGYIAVILLNSAVTFIKSYLFMDLLSKEQLGYIALFQSIIMLISFLQLGVIYGGYRLISFSIERQRRANDAVISYLLLLFIGVCSVLLLISCFTSINWFWIGGVIIGLVTLWNNWISNMHIALGRTNKLSILLLSSLLLSFIAIPVLNKYPLYGAITLIGLQPVFFVVLSYIFNKDFAASFRWKNLTYLRLTIKLGFIPFLTGILHYINLQVERWVISYDLGVKALGEYYLVFVYVGLFAIVPGALGTLNFPKFMKALSNTKNDNFSLIETFKVYYIEVICYLILMSLGTIYIMPWIINLLLPSHNNGVHYVHIVFIGLILFTLIDPISFLINAKLHYKALICIYIGSVLISLSAYAFLYINKMGSLVNYSYVNVLFYSSITIGYLFYFFTIGRKSLYKS</sequence>
<feature type="transmembrane region" description="Helical" evidence="6">
    <location>
        <begin position="79"/>
        <end position="97"/>
    </location>
</feature>
<dbReference type="GO" id="GO:0005886">
    <property type="term" value="C:plasma membrane"/>
    <property type="evidence" value="ECO:0007669"/>
    <property type="project" value="UniProtKB-SubCell"/>
</dbReference>
<feature type="transmembrane region" description="Helical" evidence="6">
    <location>
        <begin position="160"/>
        <end position="181"/>
    </location>
</feature>
<feature type="transmembrane region" description="Helical" evidence="6">
    <location>
        <begin position="317"/>
        <end position="340"/>
    </location>
</feature>
<feature type="transmembrane region" description="Helical" evidence="6">
    <location>
        <begin position="193"/>
        <end position="216"/>
    </location>
</feature>
<dbReference type="EMBL" id="QLLR01000004">
    <property type="protein sequence ID" value="RAJ33461.1"/>
    <property type="molecule type" value="Genomic_DNA"/>
</dbReference>
<evidence type="ECO:0000256" key="6">
    <source>
        <dbReference type="SAM" id="Phobius"/>
    </source>
</evidence>
<accession>A0A327SWR8</accession>
<evidence type="ECO:0000313" key="7">
    <source>
        <dbReference type="EMBL" id="RAJ33461.1"/>
    </source>
</evidence>
<feature type="transmembrane region" description="Helical" evidence="6">
    <location>
        <begin position="236"/>
        <end position="258"/>
    </location>
</feature>
<proteinExistence type="predicted"/>
<dbReference type="Proteomes" id="UP000249754">
    <property type="component" value="Unassembled WGS sequence"/>
</dbReference>
<feature type="transmembrane region" description="Helical" evidence="6">
    <location>
        <begin position="136"/>
        <end position="154"/>
    </location>
</feature>
<dbReference type="AlphaFoldDB" id="A0A327SWR8"/>
<feature type="transmembrane region" description="Helical" evidence="6">
    <location>
        <begin position="347"/>
        <end position="368"/>
    </location>
</feature>
<keyword evidence="3 6" id="KW-0812">Transmembrane</keyword>
<comment type="caution">
    <text evidence="7">The sequence shown here is derived from an EMBL/GenBank/DDBJ whole genome shotgun (WGS) entry which is preliminary data.</text>
</comment>
<evidence type="ECO:0000256" key="4">
    <source>
        <dbReference type="ARBA" id="ARBA00022989"/>
    </source>
</evidence>
<feature type="transmembrane region" description="Helical" evidence="6">
    <location>
        <begin position="39"/>
        <end position="59"/>
    </location>
</feature>
<evidence type="ECO:0000256" key="2">
    <source>
        <dbReference type="ARBA" id="ARBA00022475"/>
    </source>
</evidence>
<name>A0A327SWR8_9SPHI</name>
<dbReference type="PANTHER" id="PTHR30250:SF11">
    <property type="entry name" value="O-ANTIGEN TRANSPORTER-RELATED"/>
    <property type="match status" value="1"/>
</dbReference>
<feature type="transmembrane region" description="Helical" evidence="6">
    <location>
        <begin position="103"/>
        <end position="124"/>
    </location>
</feature>
<keyword evidence="2" id="KW-1003">Cell membrane</keyword>
<feature type="transmembrane region" description="Helical" evidence="6">
    <location>
        <begin position="374"/>
        <end position="397"/>
    </location>
</feature>
<feature type="transmembrane region" description="Helical" evidence="6">
    <location>
        <begin position="7"/>
        <end position="27"/>
    </location>
</feature>
<feature type="transmembrane region" description="Helical" evidence="6">
    <location>
        <begin position="279"/>
        <end position="305"/>
    </location>
</feature>
<comment type="subcellular location">
    <subcellularLocation>
        <location evidence="1">Cell membrane</location>
        <topology evidence="1">Multi-pass membrane protein</topology>
    </subcellularLocation>
</comment>
<protein>
    <recommendedName>
        <fullName evidence="9">O-antigen/teichoic acid export membrane protein</fullName>
    </recommendedName>
</protein>
<gene>
    <name evidence="7" type="ORF">LY11_01510</name>
</gene>